<accession>A0ABD3H6T8</accession>
<proteinExistence type="predicted"/>
<gene>
    <name evidence="1" type="ORF">R1sor_004087</name>
</gene>
<name>A0ABD3H6T8_9MARC</name>
<comment type="caution">
    <text evidence="1">The sequence shown here is derived from an EMBL/GenBank/DDBJ whole genome shotgun (WGS) entry which is preliminary data.</text>
</comment>
<dbReference type="Proteomes" id="UP001633002">
    <property type="component" value="Unassembled WGS sequence"/>
</dbReference>
<evidence type="ECO:0000313" key="1">
    <source>
        <dbReference type="EMBL" id="KAL3686065.1"/>
    </source>
</evidence>
<organism evidence="1 2">
    <name type="scientific">Riccia sorocarpa</name>
    <dbReference type="NCBI Taxonomy" id="122646"/>
    <lineage>
        <taxon>Eukaryota</taxon>
        <taxon>Viridiplantae</taxon>
        <taxon>Streptophyta</taxon>
        <taxon>Embryophyta</taxon>
        <taxon>Marchantiophyta</taxon>
        <taxon>Marchantiopsida</taxon>
        <taxon>Marchantiidae</taxon>
        <taxon>Marchantiales</taxon>
        <taxon>Ricciaceae</taxon>
        <taxon>Riccia</taxon>
    </lineage>
</organism>
<protein>
    <submittedName>
        <fullName evidence="1">Uncharacterized protein</fullName>
    </submittedName>
</protein>
<keyword evidence="2" id="KW-1185">Reference proteome</keyword>
<sequence>MHPRKPADVVDYVDAIGDGQGISDQSDEGTIVDLVEVGDFFVVEVEWPNDYSAEFWILQWTKPLHVLADTTTDAYGETHEEGSSVLEGMWFQQFGKSPTCFVQYPSTPVSVVAAGQVIHVRFALQSTGVLKGSPSFKLSKDTLEAILDSLQREVLQTSRSRLFLKLLNVSIN</sequence>
<reference evidence="1 2" key="1">
    <citation type="submission" date="2024-09" db="EMBL/GenBank/DDBJ databases">
        <title>Chromosome-scale assembly of Riccia sorocarpa.</title>
        <authorList>
            <person name="Paukszto L."/>
        </authorList>
    </citation>
    <scope>NUCLEOTIDE SEQUENCE [LARGE SCALE GENOMIC DNA]</scope>
    <source>
        <strain evidence="1">LP-2024</strain>
        <tissue evidence="1">Aerial parts of the thallus</tissue>
    </source>
</reference>
<dbReference type="EMBL" id="JBJQOH010000006">
    <property type="protein sequence ID" value="KAL3686065.1"/>
    <property type="molecule type" value="Genomic_DNA"/>
</dbReference>
<evidence type="ECO:0000313" key="2">
    <source>
        <dbReference type="Proteomes" id="UP001633002"/>
    </source>
</evidence>
<dbReference type="AlphaFoldDB" id="A0ABD3H6T8"/>